<evidence type="ECO:0000256" key="1">
    <source>
        <dbReference type="ARBA" id="ARBA00009129"/>
    </source>
</evidence>
<dbReference type="Gene3D" id="1.10.1470.10">
    <property type="entry name" value="YjbJ"/>
    <property type="match status" value="1"/>
</dbReference>
<feature type="domain" description="CsbD-like" evidence="3">
    <location>
        <begin position="4"/>
        <end position="56"/>
    </location>
</feature>
<dbReference type="OrthoDB" id="9796058at2"/>
<dbReference type="Proteomes" id="UP000215059">
    <property type="component" value="Unassembled WGS sequence"/>
</dbReference>
<comment type="caution">
    <text evidence="4">The sequence shown here is derived from an EMBL/GenBank/DDBJ whole genome shotgun (WGS) entry which is preliminary data.</text>
</comment>
<accession>A0A235F4X1</accession>
<dbReference type="SUPFAM" id="SSF69047">
    <property type="entry name" value="Hypothetical protein YjbJ"/>
    <property type="match status" value="1"/>
</dbReference>
<dbReference type="InterPro" id="IPR008462">
    <property type="entry name" value="CsbD"/>
</dbReference>
<gene>
    <name evidence="4" type="ORF">CGZ90_18295</name>
</gene>
<dbReference type="InterPro" id="IPR036629">
    <property type="entry name" value="YjbJ_sf"/>
</dbReference>
<protein>
    <recommendedName>
        <fullName evidence="3">CsbD-like domain-containing protein</fullName>
    </recommendedName>
</protein>
<name>A0A235F4X1_9BACL</name>
<reference evidence="4 5" key="1">
    <citation type="submission" date="2017-07" db="EMBL/GenBank/DDBJ databases">
        <title>Fictibacillus sp. nov. GDSW-R2A3 Genome sequencing and assembly.</title>
        <authorList>
            <person name="Mayilraj S."/>
        </authorList>
    </citation>
    <scope>NUCLEOTIDE SEQUENCE [LARGE SCALE GENOMIC DNA]</scope>
    <source>
        <strain evidence="4 5">GDSW-R2A3</strain>
    </source>
</reference>
<evidence type="ECO:0000259" key="3">
    <source>
        <dbReference type="Pfam" id="PF05532"/>
    </source>
</evidence>
<proteinExistence type="inferred from homology"/>
<dbReference type="Pfam" id="PF05532">
    <property type="entry name" value="CsbD"/>
    <property type="match status" value="1"/>
</dbReference>
<dbReference type="InterPro" id="IPR026042">
    <property type="entry name" value="YjbJ"/>
</dbReference>
<dbReference type="PIRSF" id="PIRSF039008">
    <property type="entry name" value="YjbJ"/>
    <property type="match status" value="1"/>
</dbReference>
<keyword evidence="5" id="KW-1185">Reference proteome</keyword>
<dbReference type="RefSeq" id="WP_094253969.1">
    <property type="nucleotide sequence ID" value="NZ_JBHLXL010000004.1"/>
</dbReference>
<evidence type="ECO:0000256" key="2">
    <source>
        <dbReference type="SAM" id="MobiDB-lite"/>
    </source>
</evidence>
<organism evidence="4 5">
    <name type="scientific">Fictibacillus aquaticus</name>
    <dbReference type="NCBI Taxonomy" id="2021314"/>
    <lineage>
        <taxon>Bacteria</taxon>
        <taxon>Bacillati</taxon>
        <taxon>Bacillota</taxon>
        <taxon>Bacilli</taxon>
        <taxon>Bacillales</taxon>
        <taxon>Fictibacillaceae</taxon>
        <taxon>Fictibacillus</taxon>
    </lineage>
</organism>
<evidence type="ECO:0000313" key="4">
    <source>
        <dbReference type="EMBL" id="OYD56300.1"/>
    </source>
</evidence>
<dbReference type="EMBL" id="NOII01000021">
    <property type="protein sequence ID" value="OYD56300.1"/>
    <property type="molecule type" value="Genomic_DNA"/>
</dbReference>
<feature type="region of interest" description="Disordered" evidence="2">
    <location>
        <begin position="42"/>
        <end position="65"/>
    </location>
</feature>
<dbReference type="InterPro" id="IPR050423">
    <property type="entry name" value="UPF0337_stress_rsp"/>
</dbReference>
<evidence type="ECO:0000313" key="5">
    <source>
        <dbReference type="Proteomes" id="UP000215059"/>
    </source>
</evidence>
<dbReference type="PANTHER" id="PTHR34977">
    <property type="entry name" value="UPF0337 PROTEIN YJBJ"/>
    <property type="match status" value="1"/>
</dbReference>
<dbReference type="PANTHER" id="PTHR34977:SF1">
    <property type="entry name" value="UPF0337 PROTEIN YJBJ"/>
    <property type="match status" value="1"/>
</dbReference>
<comment type="similarity">
    <text evidence="1">Belongs to the UPF0337 (CsbD) family.</text>
</comment>
<sequence>MNEDRFQGQWKQLKGEAQKQWGKLTDDDYDQIQGDKEKMIGKIQERHGHTREQAEREYDDWHRKL</sequence>
<dbReference type="AlphaFoldDB" id="A0A235F4X1"/>